<dbReference type="EMBL" id="CATOUU010000991">
    <property type="protein sequence ID" value="CAI9965520.1"/>
    <property type="molecule type" value="Genomic_DNA"/>
</dbReference>
<reference evidence="2 3" key="2">
    <citation type="submission" date="2024-07" db="EMBL/GenBank/DDBJ databases">
        <authorList>
            <person name="Akdeniz Z."/>
        </authorList>
    </citation>
    <scope>NUCLEOTIDE SEQUENCE [LARGE SCALE GENOMIC DNA]</scope>
</reference>
<evidence type="ECO:0000313" key="3">
    <source>
        <dbReference type="Proteomes" id="UP001642409"/>
    </source>
</evidence>
<dbReference type="Proteomes" id="UP001642409">
    <property type="component" value="Unassembled WGS sequence"/>
</dbReference>
<comment type="caution">
    <text evidence="1">The sequence shown here is derived from an EMBL/GenBank/DDBJ whole genome shotgun (WGS) entry which is preliminary data.</text>
</comment>
<accession>A0AA86QVQ9</accession>
<sequence length="174" mass="20480">MSVNNWEYYPIIPSLQYASETFVLEAEKLRIVVIEFQTPIIPPVHRNPVIIVFKTDEFRKVEKWPPINPAIQTLPKMLDNIQLFNVVLEYQDLINKPRRTFGTWDFGEGLTAVQSQQHNRKIHKEENFTFQIRIIRYATTGAKTISTRNIIMQETELFKIIMFTLYNPTIPQAI</sequence>
<proteinExistence type="predicted"/>
<protein>
    <submittedName>
        <fullName evidence="2">Hypothetical_protein</fullName>
    </submittedName>
</protein>
<dbReference type="AlphaFoldDB" id="A0AA86QVQ9"/>
<evidence type="ECO:0000313" key="1">
    <source>
        <dbReference type="EMBL" id="CAI9965520.1"/>
    </source>
</evidence>
<gene>
    <name evidence="1" type="ORF">HINF_LOCUS53165</name>
    <name evidence="2" type="ORF">HINF_LOCUS58052</name>
</gene>
<evidence type="ECO:0000313" key="2">
    <source>
        <dbReference type="EMBL" id="CAL6077164.1"/>
    </source>
</evidence>
<dbReference type="EMBL" id="CAXDID020000324">
    <property type="protein sequence ID" value="CAL6077164.1"/>
    <property type="molecule type" value="Genomic_DNA"/>
</dbReference>
<keyword evidence="3" id="KW-1185">Reference proteome</keyword>
<reference evidence="1" key="1">
    <citation type="submission" date="2023-06" db="EMBL/GenBank/DDBJ databases">
        <authorList>
            <person name="Kurt Z."/>
        </authorList>
    </citation>
    <scope>NUCLEOTIDE SEQUENCE</scope>
</reference>
<name>A0AA86QVQ9_9EUKA</name>
<organism evidence="1">
    <name type="scientific">Hexamita inflata</name>
    <dbReference type="NCBI Taxonomy" id="28002"/>
    <lineage>
        <taxon>Eukaryota</taxon>
        <taxon>Metamonada</taxon>
        <taxon>Diplomonadida</taxon>
        <taxon>Hexamitidae</taxon>
        <taxon>Hexamitinae</taxon>
        <taxon>Hexamita</taxon>
    </lineage>
</organism>